<dbReference type="EMBL" id="RYFG02000119">
    <property type="protein sequence ID" value="TRW90255.1"/>
    <property type="molecule type" value="Genomic_DNA"/>
</dbReference>
<organism evidence="3 4">
    <name type="scientific">Candidatus Methylobacter oryzae</name>
    <dbReference type="NCBI Taxonomy" id="2497749"/>
    <lineage>
        <taxon>Bacteria</taxon>
        <taxon>Pseudomonadati</taxon>
        <taxon>Pseudomonadota</taxon>
        <taxon>Gammaproteobacteria</taxon>
        <taxon>Methylococcales</taxon>
        <taxon>Methylococcaceae</taxon>
        <taxon>Methylobacter</taxon>
    </lineage>
</organism>
<evidence type="ECO:0000313" key="4">
    <source>
        <dbReference type="Proteomes" id="UP000733744"/>
    </source>
</evidence>
<keyword evidence="4" id="KW-1185">Reference proteome</keyword>
<dbReference type="Gene3D" id="3.30.1490.300">
    <property type="match status" value="1"/>
</dbReference>
<dbReference type="PANTHER" id="PTHR40278:SF1">
    <property type="entry name" value="DNA UTILIZATION PROTEIN HOFN"/>
    <property type="match status" value="1"/>
</dbReference>
<keyword evidence="2" id="KW-0812">Transmembrane</keyword>
<evidence type="ECO:0000256" key="1">
    <source>
        <dbReference type="SAM" id="MobiDB-lite"/>
    </source>
</evidence>
<dbReference type="Pfam" id="PF05137">
    <property type="entry name" value="PilN"/>
    <property type="match status" value="1"/>
</dbReference>
<dbReference type="InterPro" id="IPR052534">
    <property type="entry name" value="Extracell_DNA_Util/SecSys_Comp"/>
</dbReference>
<dbReference type="Gene3D" id="3.30.420.40">
    <property type="match status" value="1"/>
</dbReference>
<keyword evidence="2" id="KW-1133">Transmembrane helix</keyword>
<reference evidence="3 4" key="1">
    <citation type="journal article" date="2019" name="Antonie Van Leeuwenhoek">
        <title>Description of 'Ca. Methylobacter oryzae' KRF1, a novel species from the environmentally important Methylobacter clade 2.</title>
        <authorList>
            <person name="Khatri K."/>
            <person name="Mohite J.A."/>
            <person name="Pandit P.S."/>
            <person name="Bahulikar R."/>
            <person name="Rahalkar M.C."/>
        </authorList>
    </citation>
    <scope>NUCLEOTIDE SEQUENCE [LARGE SCALE GENOMIC DNA]</scope>
    <source>
        <strain evidence="3 4">KRF1</strain>
    </source>
</reference>
<dbReference type="Proteomes" id="UP000733744">
    <property type="component" value="Unassembled WGS sequence"/>
</dbReference>
<comment type="caution">
    <text evidence="3">The sequence shown here is derived from an EMBL/GenBank/DDBJ whole genome shotgun (WGS) entry which is preliminary data.</text>
</comment>
<dbReference type="InterPro" id="IPR043129">
    <property type="entry name" value="ATPase_NBD"/>
</dbReference>
<evidence type="ECO:0000313" key="3">
    <source>
        <dbReference type="EMBL" id="TRW90255.1"/>
    </source>
</evidence>
<name>A0ABY3C621_9GAMM</name>
<sequence length="391" mass="43927">MPNLNSTIDLDVKKFWRWWLRELDFLVPEKIRQLVNEKQGFIIVRPEGNRLALSYLLNGQEEPLATLDRNISGVERYKALRAKDERLAKANLILRLTGKEAIQKELALPSAVKENLSQVVAYELDRYTPFKAEQVYFAVKPLEAEHEPGQIRVMLVLTPRETLDALYEDVKSMGMSPLFVDYEATPNDLQQRYDAYNLLPENLREKPAKAPRLIYSGLIAAICLLLGTMLALPVWFEHRTVDILQEKIDAIEKDAKGVKALQQEIDGIVNETRLLIAEKNAAPTIVDMLNTLSMLIKDNTWLSYLQYSDGHLQIQGESPAASALLGVLEDSKLFANARFISPVTQDKISGQERFQVTVDVTPSVEPLPDATPTSGKSAAHKPSMMMSGGVK</sequence>
<proteinExistence type="predicted"/>
<gene>
    <name evidence="3" type="ORF">EKO24_019660</name>
</gene>
<dbReference type="SUPFAM" id="SSF53067">
    <property type="entry name" value="Actin-like ATPase domain"/>
    <property type="match status" value="1"/>
</dbReference>
<dbReference type="InterPro" id="IPR007813">
    <property type="entry name" value="PilN"/>
</dbReference>
<protein>
    <submittedName>
        <fullName evidence="3">Fimbrial assembly protein</fullName>
    </submittedName>
</protein>
<dbReference type="RefSeq" id="WP_127028891.1">
    <property type="nucleotide sequence ID" value="NZ_RYFG02000119.1"/>
</dbReference>
<accession>A0ABY3C621</accession>
<feature type="transmembrane region" description="Helical" evidence="2">
    <location>
        <begin position="213"/>
        <end position="236"/>
    </location>
</feature>
<feature type="region of interest" description="Disordered" evidence="1">
    <location>
        <begin position="363"/>
        <end position="391"/>
    </location>
</feature>
<dbReference type="PANTHER" id="PTHR40278">
    <property type="entry name" value="DNA UTILIZATION PROTEIN HOFN"/>
    <property type="match status" value="1"/>
</dbReference>
<evidence type="ECO:0000256" key="2">
    <source>
        <dbReference type="SAM" id="Phobius"/>
    </source>
</evidence>
<keyword evidence="2" id="KW-0472">Membrane</keyword>